<dbReference type="Proteomes" id="UP000503540">
    <property type="component" value="Chromosome"/>
</dbReference>
<evidence type="ECO:0000313" key="1">
    <source>
        <dbReference type="EMBL" id="QIS12727.1"/>
    </source>
</evidence>
<organism evidence="1 2">
    <name type="scientific">Nocardia arthritidis</name>
    <dbReference type="NCBI Taxonomy" id="228602"/>
    <lineage>
        <taxon>Bacteria</taxon>
        <taxon>Bacillati</taxon>
        <taxon>Actinomycetota</taxon>
        <taxon>Actinomycetes</taxon>
        <taxon>Mycobacteriales</taxon>
        <taxon>Nocardiaceae</taxon>
        <taxon>Nocardia</taxon>
    </lineage>
</organism>
<dbReference type="AlphaFoldDB" id="A0A6G9YI40"/>
<gene>
    <name evidence="1" type="ORF">F5544_24360</name>
</gene>
<keyword evidence="2" id="KW-1185">Reference proteome</keyword>
<dbReference type="RefSeq" id="WP_167475369.1">
    <property type="nucleotide sequence ID" value="NZ_CP046172.1"/>
</dbReference>
<proteinExistence type="predicted"/>
<dbReference type="EMBL" id="CP046172">
    <property type="protein sequence ID" value="QIS12727.1"/>
    <property type="molecule type" value="Genomic_DNA"/>
</dbReference>
<evidence type="ECO:0000313" key="2">
    <source>
        <dbReference type="Proteomes" id="UP000503540"/>
    </source>
</evidence>
<sequence>MPGEQPNQQLRRIPMVIPDNPDVPPAIHLQTERAAEIDYSVRPFGEVTVTISGGLVDGFLNRPAPLVVDGVHNRRSSQVYIGPAANSDEKALSAGLVDDFLNRPARLINRGGTE</sequence>
<reference evidence="1 2" key="1">
    <citation type="journal article" date="2019" name="ACS Chem. Biol.">
        <title>Identification and Mobilization of a Cryptic Antibiotic Biosynthesis Gene Locus from a Human-Pathogenic Nocardia Isolate.</title>
        <authorList>
            <person name="Herisse M."/>
            <person name="Ishida K."/>
            <person name="Porter J.L."/>
            <person name="Howden B."/>
            <person name="Hertweck C."/>
            <person name="Stinear T.P."/>
            <person name="Pidot S.J."/>
        </authorList>
    </citation>
    <scope>NUCLEOTIDE SEQUENCE [LARGE SCALE GENOMIC DNA]</scope>
    <source>
        <strain evidence="1 2">AUSMDU00012717</strain>
    </source>
</reference>
<accession>A0A6G9YI40</accession>
<name>A0A6G9YI40_9NOCA</name>
<protein>
    <submittedName>
        <fullName evidence="1">Uncharacterized protein</fullName>
    </submittedName>
</protein>
<dbReference type="KEGG" id="nah:F5544_24360"/>